<evidence type="ECO:0000256" key="1">
    <source>
        <dbReference type="SAM" id="MobiDB-lite"/>
    </source>
</evidence>
<comment type="caution">
    <text evidence="3">The sequence shown here is derived from an EMBL/GenBank/DDBJ whole genome shotgun (WGS) entry which is preliminary data.</text>
</comment>
<sequence>MQFRKSRGMIALAFAGAVLFATASPASAETVEESGFTYYSSNTCESTRSMLRGDGVERVEAEGESLRNNRVIGTSCLEWYEMPVGYKQVRYDLYKWNGSDWAKCYGTGWVENTKKVSNLTVYNTMVAPCGNGYYGSMGLSYHYNNEWYGGQMWSGYTQLGAGSFSANSAATESAAPPRPEWVNSDNSVDVGAVPDTVPAVDSEGSTIGETDVSTAPPKEKPENTVGAGGVSVTDTPTVQQVEAPMRRPRVG</sequence>
<feature type="region of interest" description="Disordered" evidence="1">
    <location>
        <begin position="195"/>
        <end position="251"/>
    </location>
</feature>
<proteinExistence type="predicted"/>
<protein>
    <recommendedName>
        <fullName evidence="5">Secreted protein</fullName>
    </recommendedName>
</protein>
<reference evidence="4" key="1">
    <citation type="journal article" date="2019" name="Int. J. Syst. Evol. Microbiol.">
        <title>The Global Catalogue of Microorganisms (GCM) 10K type strain sequencing project: providing services to taxonomists for standard genome sequencing and annotation.</title>
        <authorList>
            <consortium name="The Broad Institute Genomics Platform"/>
            <consortium name="The Broad Institute Genome Sequencing Center for Infectious Disease"/>
            <person name="Wu L."/>
            <person name="Ma J."/>
        </authorList>
    </citation>
    <scope>NUCLEOTIDE SEQUENCE [LARGE SCALE GENOMIC DNA]</scope>
    <source>
        <strain evidence="4">CCUG 63369</strain>
    </source>
</reference>
<gene>
    <name evidence="3" type="ORF">ACFQZU_04315</name>
</gene>
<evidence type="ECO:0000256" key="2">
    <source>
        <dbReference type="SAM" id="SignalP"/>
    </source>
</evidence>
<feature type="chain" id="PRO_5045772068" description="Secreted protein" evidence="2">
    <location>
        <begin position="29"/>
        <end position="251"/>
    </location>
</feature>
<dbReference type="Proteomes" id="UP001596956">
    <property type="component" value="Unassembled WGS sequence"/>
</dbReference>
<organism evidence="3 4">
    <name type="scientific">Streptomonospora algeriensis</name>
    <dbReference type="NCBI Taxonomy" id="995084"/>
    <lineage>
        <taxon>Bacteria</taxon>
        <taxon>Bacillati</taxon>
        <taxon>Actinomycetota</taxon>
        <taxon>Actinomycetes</taxon>
        <taxon>Streptosporangiales</taxon>
        <taxon>Nocardiopsidaceae</taxon>
        <taxon>Streptomonospora</taxon>
    </lineage>
</organism>
<evidence type="ECO:0000313" key="4">
    <source>
        <dbReference type="Proteomes" id="UP001596956"/>
    </source>
</evidence>
<name>A0ABW3BBV0_9ACTN</name>
<keyword evidence="2" id="KW-0732">Signal</keyword>
<evidence type="ECO:0000313" key="3">
    <source>
        <dbReference type="EMBL" id="MFD0800544.1"/>
    </source>
</evidence>
<evidence type="ECO:0008006" key="5">
    <source>
        <dbReference type="Google" id="ProtNLM"/>
    </source>
</evidence>
<keyword evidence="4" id="KW-1185">Reference proteome</keyword>
<dbReference type="EMBL" id="JBHTHR010000064">
    <property type="protein sequence ID" value="MFD0800544.1"/>
    <property type="molecule type" value="Genomic_DNA"/>
</dbReference>
<accession>A0ABW3BBV0</accession>
<feature type="compositionally biased region" description="Polar residues" evidence="1">
    <location>
        <begin position="203"/>
        <end position="213"/>
    </location>
</feature>
<feature type="signal peptide" evidence="2">
    <location>
        <begin position="1"/>
        <end position="28"/>
    </location>
</feature>